<organism evidence="1 2">
    <name type="scientific">Haemonchus contortus</name>
    <name type="common">Barber pole worm</name>
    <dbReference type="NCBI Taxonomy" id="6289"/>
    <lineage>
        <taxon>Eukaryota</taxon>
        <taxon>Metazoa</taxon>
        <taxon>Ecdysozoa</taxon>
        <taxon>Nematoda</taxon>
        <taxon>Chromadorea</taxon>
        <taxon>Rhabditida</taxon>
        <taxon>Rhabditina</taxon>
        <taxon>Rhabditomorpha</taxon>
        <taxon>Strongyloidea</taxon>
        <taxon>Trichostrongylidae</taxon>
        <taxon>Haemonchus</taxon>
    </lineage>
</organism>
<accession>A0A7I4Z6D0</accession>
<evidence type="ECO:0000313" key="2">
    <source>
        <dbReference type="WBParaSite" id="HCON_00191590-00001"/>
    </source>
</evidence>
<protein>
    <submittedName>
        <fullName evidence="2">Transposase</fullName>
    </submittedName>
</protein>
<keyword evidence="1" id="KW-1185">Reference proteome</keyword>
<reference evidence="2" key="1">
    <citation type="submission" date="2020-12" db="UniProtKB">
        <authorList>
            <consortium name="WormBaseParasite"/>
        </authorList>
    </citation>
    <scope>IDENTIFICATION</scope>
    <source>
        <strain evidence="2">MHco3</strain>
    </source>
</reference>
<sequence>MPEISVSQKEKFRDERERRRLLTERKFPLWFDCSSAYTRRGSFIGLYD</sequence>
<dbReference type="WBParaSite" id="HCON_00191590-00001">
    <property type="protein sequence ID" value="HCON_00191590-00001"/>
    <property type="gene ID" value="HCON_00191590"/>
</dbReference>
<dbReference type="Proteomes" id="UP000025227">
    <property type="component" value="Unplaced"/>
</dbReference>
<name>A0A7I4Z6D0_HAECO</name>
<proteinExistence type="predicted"/>
<evidence type="ECO:0000313" key="1">
    <source>
        <dbReference type="Proteomes" id="UP000025227"/>
    </source>
</evidence>
<dbReference type="AlphaFoldDB" id="A0A7I4Z6D0"/>